<evidence type="ECO:0000259" key="4">
    <source>
        <dbReference type="Pfam" id="PF01926"/>
    </source>
</evidence>
<feature type="domain" description="G" evidence="4">
    <location>
        <begin position="284"/>
        <end position="355"/>
    </location>
</feature>
<dbReference type="AlphaFoldDB" id="A0A5J4Z5B1"/>
<sequence length="655" mass="74963">MEEAMGRLGFVAAVPAIRYASASRQLVCFASDARGSRTEARRRSGSDTRGQRRSGCRVLRAAPDEESAGLNGAPESSERGDSDALAHHSSHSHNADADALSDTDTDEDQADAQDTEDDEKERARTRASKTQSKDEEYVDLFPEWRSSVRTWQKATRGVRWWDGYMTKGVRNVQEITAARVLIEIRDARIPRCSIHPLFEKWRVEMNLEHVMVYTHADLVPADQLRQLKRWTIENITPAENIFFKDLSDYKDQRAKTHNDFRQRVYDLLMKYGADIDFMSVKKAIVCGIPNVGKSSLIYILSKDQIKKLKKKGMYHAPKVKNVAGETKNIKSHWLNERPAMMLVDTPGMFLPTVELDRHPETYYKLAITGKINHADLKDQLEVMEYLLYRLNRARLFNYVTLFKMSAPTDDVNQFIKATKQPTVRAATPILLRHFLRGDLGKLCLDDIESPLPAFDAEAANYALYEQRSRRPVEGQLSVAGLRMGKKKKNKRAPDGPPSIRENPFFTMNDIINPRVIKKYEEEREQRRLARQAAEAEKNEAQGTENEEEEEESAEESSDEEYFYRSNVPFVDEEGNADERLHDSVLPASVDDLDSPVRFRRTAEIHYLDDEALVFTARKEKASDRRQGDAASIPRAIVMRESRIPMHAVRRSRPLD</sequence>
<dbReference type="OrthoDB" id="269151at2759"/>
<evidence type="ECO:0000313" key="6">
    <source>
        <dbReference type="Proteomes" id="UP000324585"/>
    </source>
</evidence>
<feature type="compositionally biased region" description="Basic and acidic residues" evidence="3">
    <location>
        <begin position="76"/>
        <end position="86"/>
    </location>
</feature>
<name>A0A5J4Z5B1_PORPP</name>
<dbReference type="PANTHER" id="PTHR45782">
    <property type="entry name" value="MITOCHONDRIAL RIBOSOME-ASSOCIATED GTPASE 1"/>
    <property type="match status" value="1"/>
</dbReference>
<feature type="compositionally biased region" description="Basic and acidic residues" evidence="3">
    <location>
        <begin position="34"/>
        <end position="50"/>
    </location>
</feature>
<feature type="compositionally biased region" description="Acidic residues" evidence="3">
    <location>
        <begin position="99"/>
        <end position="119"/>
    </location>
</feature>
<dbReference type="GO" id="GO:0005525">
    <property type="term" value="F:GTP binding"/>
    <property type="evidence" value="ECO:0007669"/>
    <property type="project" value="UniProtKB-KW"/>
</dbReference>
<dbReference type="Pfam" id="PF01926">
    <property type="entry name" value="MMR_HSR1"/>
    <property type="match status" value="1"/>
</dbReference>
<dbReference type="SUPFAM" id="SSF52540">
    <property type="entry name" value="P-loop containing nucleoside triphosphate hydrolases"/>
    <property type="match status" value="1"/>
</dbReference>
<feature type="region of interest" description="Disordered" evidence="3">
    <location>
        <begin position="475"/>
        <end position="504"/>
    </location>
</feature>
<accession>A0A5J4Z5B1</accession>
<dbReference type="PANTHER" id="PTHR45782:SF4">
    <property type="entry name" value="MITOCHONDRIAL RIBOSOME-ASSOCIATED GTPASE 1"/>
    <property type="match status" value="1"/>
</dbReference>
<dbReference type="InterPro" id="IPR023179">
    <property type="entry name" value="GTP-bd_ortho_bundle_sf"/>
</dbReference>
<feature type="region of interest" description="Disordered" evidence="3">
    <location>
        <begin position="527"/>
        <end position="563"/>
    </location>
</feature>
<keyword evidence="1" id="KW-0547">Nucleotide-binding</keyword>
<evidence type="ECO:0000313" key="5">
    <source>
        <dbReference type="EMBL" id="KAA8499229.1"/>
    </source>
</evidence>
<dbReference type="GO" id="GO:0005739">
    <property type="term" value="C:mitochondrion"/>
    <property type="evidence" value="ECO:0007669"/>
    <property type="project" value="TreeGrafter"/>
</dbReference>
<gene>
    <name evidence="5" type="ORF">FVE85_6814</name>
</gene>
<organism evidence="5 6">
    <name type="scientific">Porphyridium purpureum</name>
    <name type="common">Red alga</name>
    <name type="synonym">Porphyridium cruentum</name>
    <dbReference type="NCBI Taxonomy" id="35688"/>
    <lineage>
        <taxon>Eukaryota</taxon>
        <taxon>Rhodophyta</taxon>
        <taxon>Bangiophyceae</taxon>
        <taxon>Porphyridiales</taxon>
        <taxon>Porphyridiaceae</taxon>
        <taxon>Porphyridium</taxon>
    </lineage>
</organism>
<dbReference type="GO" id="GO:0003924">
    <property type="term" value="F:GTPase activity"/>
    <property type="evidence" value="ECO:0007669"/>
    <property type="project" value="TreeGrafter"/>
</dbReference>
<dbReference type="Gene3D" id="1.10.1580.10">
    <property type="match status" value="1"/>
</dbReference>
<comment type="caution">
    <text evidence="5">The sequence shown here is derived from an EMBL/GenBank/DDBJ whole genome shotgun (WGS) entry which is preliminary data.</text>
</comment>
<evidence type="ECO:0000256" key="1">
    <source>
        <dbReference type="ARBA" id="ARBA00022741"/>
    </source>
</evidence>
<keyword evidence="2" id="KW-0342">GTP-binding</keyword>
<dbReference type="EMBL" id="VRMN01000001">
    <property type="protein sequence ID" value="KAA8499229.1"/>
    <property type="molecule type" value="Genomic_DNA"/>
</dbReference>
<evidence type="ECO:0000256" key="3">
    <source>
        <dbReference type="SAM" id="MobiDB-lite"/>
    </source>
</evidence>
<protein>
    <submittedName>
        <fullName evidence="5">Mitochondrial ribosome-associated GTPase 1</fullName>
    </submittedName>
</protein>
<feature type="region of interest" description="Disordered" evidence="3">
    <location>
        <begin position="32"/>
        <end position="134"/>
    </location>
</feature>
<proteinExistence type="predicted"/>
<dbReference type="Gene3D" id="3.40.50.300">
    <property type="entry name" value="P-loop containing nucleotide triphosphate hydrolases"/>
    <property type="match status" value="1"/>
</dbReference>
<dbReference type="GO" id="GO:0032543">
    <property type="term" value="P:mitochondrial translation"/>
    <property type="evidence" value="ECO:0007669"/>
    <property type="project" value="TreeGrafter"/>
</dbReference>
<dbReference type="InterPro" id="IPR006073">
    <property type="entry name" value="GTP-bd"/>
</dbReference>
<dbReference type="Proteomes" id="UP000324585">
    <property type="component" value="Unassembled WGS sequence"/>
</dbReference>
<feature type="compositionally biased region" description="Acidic residues" evidence="3">
    <location>
        <begin position="544"/>
        <end position="560"/>
    </location>
</feature>
<dbReference type="InterPro" id="IPR027417">
    <property type="entry name" value="P-loop_NTPase"/>
</dbReference>
<keyword evidence="6" id="KW-1185">Reference proteome</keyword>
<reference evidence="6" key="1">
    <citation type="journal article" date="2019" name="Nat. Commun.">
        <title>Expansion of phycobilisome linker gene families in mesophilic red algae.</title>
        <authorList>
            <person name="Lee J."/>
            <person name="Kim D."/>
            <person name="Bhattacharya D."/>
            <person name="Yoon H.S."/>
        </authorList>
    </citation>
    <scope>NUCLEOTIDE SEQUENCE [LARGE SCALE GENOMIC DNA]</scope>
    <source>
        <strain evidence="6">CCMP 1328</strain>
    </source>
</reference>
<evidence type="ECO:0000256" key="2">
    <source>
        <dbReference type="ARBA" id="ARBA00023134"/>
    </source>
</evidence>
<feature type="compositionally biased region" description="Basic and acidic residues" evidence="3">
    <location>
        <begin position="527"/>
        <end position="539"/>
    </location>
</feature>